<protein>
    <submittedName>
        <fullName evidence="1">Uncharacterized protein</fullName>
    </submittedName>
</protein>
<sequence length="223" mass="24626">MGISEALTVLSRQWREIHVELEPGAAASLDALVKRLANEPHPVLAEECAHQIADLLSRSLSQDHPFRRALAGTTRRSLAAVHDPDTLLEWLQLTESLGAQVELPYPRLEEVATRAAEWLLAEPALSAREVSASGQDPYAPFLIRLERPDGGEQWPAFQFSPDGSPWAVVREINQILDAEDDPWGVADWWLGENHLAGAIPARLIGEIDDATLIELALDERSEV</sequence>
<evidence type="ECO:0000313" key="1">
    <source>
        <dbReference type="EMBL" id="AGS49288.1"/>
    </source>
</evidence>
<name>S5TLV1_9BACT</name>
<proteinExistence type="predicted"/>
<accession>S5TLV1</accession>
<dbReference type="AlphaFoldDB" id="S5TLV1"/>
<organism evidence="1">
    <name type="scientific">uncultured bacterium esnapd2</name>
    <dbReference type="NCBI Taxonomy" id="1366601"/>
    <lineage>
        <taxon>Bacteria</taxon>
        <taxon>environmental samples</taxon>
    </lineage>
</organism>
<dbReference type="EMBL" id="KF264539">
    <property type="protein sequence ID" value="AGS49288.1"/>
    <property type="molecule type" value="Genomic_DNA"/>
</dbReference>
<reference evidence="1" key="1">
    <citation type="journal article" date="2013" name="Proc. Natl. Acad. Sci. U.S.A.">
        <title>Mapping gene clusters within arrayed metagenomic libraries to expand the structural diversity of biomedically relevant natural products.</title>
        <authorList>
            <person name="Owen J.G."/>
            <person name="Reddy B.V."/>
            <person name="Ternei M.A."/>
            <person name="Charlop-Powers Z."/>
            <person name="Calle P.Y."/>
            <person name="Kim J.H."/>
            <person name="Brady S.F."/>
        </authorList>
    </citation>
    <scope>NUCLEOTIDE SEQUENCE</scope>
</reference>